<dbReference type="OrthoDB" id="4187639at2"/>
<keyword evidence="1" id="KW-0540">Nuclease</keyword>
<proteinExistence type="predicted"/>
<gene>
    <name evidence="1" type="ORF">ATJ97_0052</name>
</gene>
<keyword evidence="2" id="KW-1185">Reference proteome</keyword>
<organism evidence="1 2">
    <name type="scientific">Georgenia soli</name>
    <dbReference type="NCBI Taxonomy" id="638953"/>
    <lineage>
        <taxon>Bacteria</taxon>
        <taxon>Bacillati</taxon>
        <taxon>Actinomycetota</taxon>
        <taxon>Actinomycetes</taxon>
        <taxon>Micrococcales</taxon>
        <taxon>Bogoriellaceae</taxon>
        <taxon>Georgenia</taxon>
    </lineage>
</organism>
<name>A0A2A9F2Y0_9MICO</name>
<reference evidence="1 2" key="1">
    <citation type="submission" date="2017-10" db="EMBL/GenBank/DDBJ databases">
        <title>Sequencing the genomes of 1000 actinobacteria strains.</title>
        <authorList>
            <person name="Klenk H.-P."/>
        </authorList>
    </citation>
    <scope>NUCLEOTIDE SEQUENCE [LARGE SCALE GENOMIC DNA]</scope>
    <source>
        <strain evidence="1 2">DSM 21838</strain>
    </source>
</reference>
<comment type="caution">
    <text evidence="1">The sequence shown here is derived from an EMBL/GenBank/DDBJ whole genome shotgun (WGS) entry which is preliminary data.</text>
</comment>
<dbReference type="Proteomes" id="UP000222106">
    <property type="component" value="Unassembled WGS sequence"/>
</dbReference>
<dbReference type="Pfam" id="PF09517">
    <property type="entry name" value="RE_Eco29kI"/>
    <property type="match status" value="1"/>
</dbReference>
<dbReference type="AlphaFoldDB" id="A0A2A9F2Y0"/>
<accession>A0A2A9F2Y0</accession>
<dbReference type="InterPro" id="IPR018575">
    <property type="entry name" value="Restrct_endonuc_II_Eco29kI"/>
</dbReference>
<dbReference type="EMBL" id="PDJI01000001">
    <property type="protein sequence ID" value="PFG45131.1"/>
    <property type="molecule type" value="Genomic_DNA"/>
</dbReference>
<protein>
    <submittedName>
        <fullName evidence="1">Eco29kI restriction endonuclease</fullName>
    </submittedName>
</protein>
<evidence type="ECO:0000313" key="2">
    <source>
        <dbReference type="Proteomes" id="UP000222106"/>
    </source>
</evidence>
<evidence type="ECO:0000313" key="1">
    <source>
        <dbReference type="EMBL" id="PFG45131.1"/>
    </source>
</evidence>
<dbReference type="RefSeq" id="WP_098482010.1">
    <property type="nucleotide sequence ID" value="NZ_PDJI01000001.1"/>
</dbReference>
<sequence length="203" mass="22386">MSGAGPFNPLDMTNLAHSIVTRMIESTPTPLDSVPVFTGAGLYAIYYTGPFPAYELLAEKNRDGAFEEPIYVGKAVPAGGRRGLDVATHSNTRALSSRIRQHAGSVRAATNLDIADFAARWLVVEDIWIALGESALLRRHRPVWNAVVDGFGNHDPGAGRRNGVRSRWDTLHPGRPWAENFPQRPESQADIEQDVVEYLRSRL</sequence>
<dbReference type="GO" id="GO:0004519">
    <property type="term" value="F:endonuclease activity"/>
    <property type="evidence" value="ECO:0007669"/>
    <property type="project" value="UniProtKB-KW"/>
</dbReference>
<keyword evidence="1" id="KW-0378">Hydrolase</keyword>
<keyword evidence="1" id="KW-0255">Endonuclease</keyword>